<comment type="similarity">
    <text evidence="1">Belongs to the ADP-ribosyl cyclase family.</text>
</comment>
<keyword evidence="2" id="KW-0808">Transferase</keyword>
<dbReference type="Proteomes" id="UP001634394">
    <property type="component" value="Unassembled WGS sequence"/>
</dbReference>
<dbReference type="SUPFAM" id="SSF52309">
    <property type="entry name" value="N-(deoxy)ribosyltransferase-like"/>
    <property type="match status" value="1"/>
</dbReference>
<protein>
    <recommendedName>
        <fullName evidence="10">ADP-ribosyl cyclase/cyclic ADP-ribose hydrolase</fullName>
    </recommendedName>
</protein>
<accession>A0ABD3UE59</accession>
<reference evidence="8 9" key="1">
    <citation type="submission" date="2024-11" db="EMBL/GenBank/DDBJ databases">
        <title>Chromosome-level genome assembly of the freshwater bivalve Anodonta woodiana.</title>
        <authorList>
            <person name="Chen X."/>
        </authorList>
    </citation>
    <scope>NUCLEOTIDE SEQUENCE [LARGE SCALE GENOMIC DNA]</scope>
    <source>
        <strain evidence="8">MN2024</strain>
        <tissue evidence="8">Gills</tissue>
    </source>
</reference>
<keyword evidence="4" id="KW-0520">NAD</keyword>
<keyword evidence="7" id="KW-0732">Signal</keyword>
<evidence type="ECO:0000256" key="4">
    <source>
        <dbReference type="ARBA" id="ARBA00023027"/>
    </source>
</evidence>
<dbReference type="Gene3D" id="3.40.50.720">
    <property type="entry name" value="NAD(P)-binding Rossmann-like Domain"/>
    <property type="match status" value="1"/>
</dbReference>
<dbReference type="GO" id="GO:0016740">
    <property type="term" value="F:transferase activity"/>
    <property type="evidence" value="ECO:0007669"/>
    <property type="project" value="UniProtKB-KW"/>
</dbReference>
<dbReference type="AlphaFoldDB" id="A0ABD3UE59"/>
<dbReference type="EMBL" id="JBJQND010000016">
    <property type="protein sequence ID" value="KAL3846748.1"/>
    <property type="molecule type" value="Genomic_DNA"/>
</dbReference>
<feature type="signal peptide" evidence="7">
    <location>
        <begin position="1"/>
        <end position="22"/>
    </location>
</feature>
<keyword evidence="6" id="KW-0812">Transmembrane</keyword>
<dbReference type="Gene3D" id="1.20.82.10">
    <property type="entry name" value="ADP Ribosyl Cyclase, Chain A, domain 1"/>
    <property type="match status" value="1"/>
</dbReference>
<dbReference type="InterPro" id="IPR003193">
    <property type="entry name" value="ADP-ribosyl_cyclase"/>
</dbReference>
<dbReference type="EMBL" id="JBJQND010000016">
    <property type="protein sequence ID" value="KAL3846746.1"/>
    <property type="molecule type" value="Genomic_DNA"/>
</dbReference>
<evidence type="ECO:0000313" key="8">
    <source>
        <dbReference type="EMBL" id="KAL3846748.1"/>
    </source>
</evidence>
<dbReference type="EMBL" id="JBJQND010000016">
    <property type="protein sequence ID" value="KAL3846747.1"/>
    <property type="molecule type" value="Genomic_DNA"/>
</dbReference>
<evidence type="ECO:0000256" key="6">
    <source>
        <dbReference type="SAM" id="Phobius"/>
    </source>
</evidence>
<evidence type="ECO:0000256" key="3">
    <source>
        <dbReference type="ARBA" id="ARBA00022801"/>
    </source>
</evidence>
<evidence type="ECO:0000256" key="5">
    <source>
        <dbReference type="ARBA" id="ARBA00023157"/>
    </source>
</evidence>
<organism evidence="8 9">
    <name type="scientific">Sinanodonta woodiana</name>
    <name type="common">Chinese pond mussel</name>
    <name type="synonym">Anodonta woodiana</name>
    <dbReference type="NCBI Taxonomy" id="1069815"/>
    <lineage>
        <taxon>Eukaryota</taxon>
        <taxon>Metazoa</taxon>
        <taxon>Spiralia</taxon>
        <taxon>Lophotrochozoa</taxon>
        <taxon>Mollusca</taxon>
        <taxon>Bivalvia</taxon>
        <taxon>Autobranchia</taxon>
        <taxon>Heteroconchia</taxon>
        <taxon>Palaeoheterodonta</taxon>
        <taxon>Unionida</taxon>
        <taxon>Unionoidea</taxon>
        <taxon>Unionidae</taxon>
        <taxon>Unioninae</taxon>
        <taxon>Sinanodonta</taxon>
    </lineage>
</organism>
<keyword evidence="9" id="KW-1185">Reference proteome</keyword>
<proteinExistence type="inferred from homology"/>
<evidence type="ECO:0008006" key="10">
    <source>
        <dbReference type="Google" id="ProtNLM"/>
    </source>
</evidence>
<dbReference type="GO" id="GO:0016787">
    <property type="term" value="F:hydrolase activity"/>
    <property type="evidence" value="ECO:0007669"/>
    <property type="project" value="UniProtKB-KW"/>
</dbReference>
<evidence type="ECO:0000313" key="9">
    <source>
        <dbReference type="Proteomes" id="UP001634394"/>
    </source>
</evidence>
<keyword evidence="6" id="KW-0472">Membrane</keyword>
<comment type="caution">
    <text evidence="8">The sequence shown here is derived from an EMBL/GenBank/DDBJ whole genome shotgun (WGS) entry which is preliminary data.</text>
</comment>
<sequence>MKINRMWLHMLLVALIANFVESTSCSLAIHATSDLRQRVIGRCLEFQANQPDVFCQENSRNCSFIWETFSRGFARSDPCHVNGSAFHDYIAATNHSVTENKAIFWEGVYGLVHRYSNRGTTKVTLEDTMPGYLIDSLSFCGNNNTSDGLAGENTTCPSYRPTENCPFSAETVFWTTASVNFARSAVGHIFVMLNASQEPIYHKSSYFGTYELPNLTRGKVTKATVYIVSATRVSKGSLCGSDSMMELKNQMADKDIVFECQENPREVMFIYCAEYPSTDVCTSVLTSSKSRLSHYHDLYLAALLLFTFLIYFVILRE</sequence>
<dbReference type="PANTHER" id="PTHR10912">
    <property type="entry name" value="ADP-RIBOSYL CYCLASE"/>
    <property type="match status" value="1"/>
</dbReference>
<keyword evidence="6" id="KW-1133">Transmembrane helix</keyword>
<dbReference type="EMBL" id="JBJQND010000016">
    <property type="protein sequence ID" value="KAL3846749.1"/>
    <property type="molecule type" value="Genomic_DNA"/>
</dbReference>
<dbReference type="Pfam" id="PF02267">
    <property type="entry name" value="Rib_hydrolayse"/>
    <property type="match status" value="1"/>
</dbReference>
<feature type="chain" id="PRO_5044725048" description="ADP-ribosyl cyclase/cyclic ADP-ribose hydrolase" evidence="7">
    <location>
        <begin position="23"/>
        <end position="317"/>
    </location>
</feature>
<keyword evidence="5" id="KW-1015">Disulfide bond</keyword>
<evidence type="ECO:0000256" key="1">
    <source>
        <dbReference type="ARBA" id="ARBA00005406"/>
    </source>
</evidence>
<evidence type="ECO:0000256" key="2">
    <source>
        <dbReference type="ARBA" id="ARBA00022679"/>
    </source>
</evidence>
<gene>
    <name evidence="8" type="ORF">ACJMK2_017710</name>
</gene>
<keyword evidence="3" id="KW-0378">Hydrolase</keyword>
<feature type="transmembrane region" description="Helical" evidence="6">
    <location>
        <begin position="298"/>
        <end position="315"/>
    </location>
</feature>
<evidence type="ECO:0000256" key="7">
    <source>
        <dbReference type="SAM" id="SignalP"/>
    </source>
</evidence>
<name>A0ABD3UE59_SINWO</name>
<dbReference type="GO" id="GO:0016020">
    <property type="term" value="C:membrane"/>
    <property type="evidence" value="ECO:0007669"/>
    <property type="project" value="UniProtKB-ARBA"/>
</dbReference>
<dbReference type="PANTHER" id="PTHR10912:SF7">
    <property type="entry name" value="ADP-RIBOSYL CYCLASE_CYCLIC ADP-RIBOSE HYDROLASE"/>
    <property type="match status" value="1"/>
</dbReference>